<dbReference type="OrthoDB" id="2015434at2759"/>
<organism evidence="12 13">
    <name type="scientific">Rotaria magnacalcarata</name>
    <dbReference type="NCBI Taxonomy" id="392030"/>
    <lineage>
        <taxon>Eukaryota</taxon>
        <taxon>Metazoa</taxon>
        <taxon>Spiralia</taxon>
        <taxon>Gnathifera</taxon>
        <taxon>Rotifera</taxon>
        <taxon>Eurotatoria</taxon>
        <taxon>Bdelloidea</taxon>
        <taxon>Philodinida</taxon>
        <taxon>Philodinidae</taxon>
        <taxon>Rotaria</taxon>
    </lineage>
</organism>
<keyword evidence="3 11" id="KW-0732">Signal</keyword>
<accession>A0A815MIX0</accession>
<evidence type="ECO:0000256" key="5">
    <source>
        <dbReference type="ARBA" id="ARBA00022989"/>
    </source>
</evidence>
<keyword evidence="2 10" id="KW-0812">Transmembrane</keyword>
<comment type="subcellular location">
    <subcellularLocation>
        <location evidence="1">Membrane</location>
        <topology evidence="1">Single-pass type I membrane protein</topology>
    </subcellularLocation>
</comment>
<feature type="repeat" description="Cys-rich GLG1" evidence="8">
    <location>
        <begin position="224"/>
        <end position="284"/>
    </location>
</feature>
<evidence type="ECO:0000256" key="11">
    <source>
        <dbReference type="SAM" id="SignalP"/>
    </source>
</evidence>
<dbReference type="InterPro" id="IPR039728">
    <property type="entry name" value="GLG1"/>
</dbReference>
<dbReference type="InterPro" id="IPR017873">
    <property type="entry name" value="Cys-rich_GLG1_repeat_euk"/>
</dbReference>
<evidence type="ECO:0000313" key="13">
    <source>
        <dbReference type="Proteomes" id="UP000663834"/>
    </source>
</evidence>
<feature type="compositionally biased region" description="Acidic residues" evidence="9">
    <location>
        <begin position="896"/>
        <end position="908"/>
    </location>
</feature>
<dbReference type="PANTHER" id="PTHR11884">
    <property type="entry name" value="SELECTIN LIGAND RELATED"/>
    <property type="match status" value="1"/>
</dbReference>
<feature type="repeat" description="Cys-rich GLG1" evidence="8">
    <location>
        <begin position="95"/>
        <end position="159"/>
    </location>
</feature>
<evidence type="ECO:0000256" key="7">
    <source>
        <dbReference type="ARBA" id="ARBA00023180"/>
    </source>
</evidence>
<feature type="repeat" description="Cys-rich GLG1" evidence="8">
    <location>
        <begin position="422"/>
        <end position="484"/>
    </location>
</feature>
<feature type="signal peptide" evidence="11">
    <location>
        <begin position="1"/>
        <end position="25"/>
    </location>
</feature>
<keyword evidence="7" id="KW-0325">Glycoprotein</keyword>
<proteinExistence type="predicted"/>
<evidence type="ECO:0000313" key="12">
    <source>
        <dbReference type="EMBL" id="CAF1425129.1"/>
    </source>
</evidence>
<dbReference type="PANTHER" id="PTHR11884:SF1">
    <property type="entry name" value="GOLGI APPARATUS PROTEIN 1"/>
    <property type="match status" value="1"/>
</dbReference>
<evidence type="ECO:0000256" key="10">
    <source>
        <dbReference type="SAM" id="Phobius"/>
    </source>
</evidence>
<comment type="caution">
    <text evidence="12">The sequence shown here is derived from an EMBL/GenBank/DDBJ whole genome shotgun (WGS) entry which is preliminary data.</text>
</comment>
<dbReference type="Pfam" id="PF00839">
    <property type="entry name" value="Cys_rich_FGFR"/>
    <property type="match status" value="11"/>
</dbReference>
<evidence type="ECO:0000256" key="2">
    <source>
        <dbReference type="ARBA" id="ARBA00022692"/>
    </source>
</evidence>
<dbReference type="Proteomes" id="UP000663834">
    <property type="component" value="Unassembled WGS sequence"/>
</dbReference>
<evidence type="ECO:0000256" key="6">
    <source>
        <dbReference type="ARBA" id="ARBA00023136"/>
    </source>
</evidence>
<feature type="region of interest" description="Disordered" evidence="9">
    <location>
        <begin position="896"/>
        <end position="924"/>
    </location>
</feature>
<reference evidence="12" key="1">
    <citation type="submission" date="2021-02" db="EMBL/GenBank/DDBJ databases">
        <authorList>
            <person name="Nowell W R."/>
        </authorList>
    </citation>
    <scope>NUCLEOTIDE SEQUENCE</scope>
</reference>
<feature type="repeat" description="Cys-rich GLG1" evidence="8">
    <location>
        <begin position="735"/>
        <end position="795"/>
    </location>
</feature>
<evidence type="ECO:0000256" key="1">
    <source>
        <dbReference type="ARBA" id="ARBA00004479"/>
    </source>
</evidence>
<evidence type="ECO:0000256" key="3">
    <source>
        <dbReference type="ARBA" id="ARBA00022729"/>
    </source>
</evidence>
<dbReference type="EMBL" id="CAJNOW010004661">
    <property type="protein sequence ID" value="CAF1425129.1"/>
    <property type="molecule type" value="Genomic_DNA"/>
</dbReference>
<sequence length="1130" mass="129014">MLSNPMIFIFVLILSVGIFEQTVQADTQRSNSNGIRRAHRATDEKLLLSPSATPLASSIECKADVQKYCAKGTAQAVTNLKVLQCVDDLDNAVNLISKECQNRIYKFKYNMTHDVRFDDGAVKYCAKDIKYLDECNDHTDERGTGRLVSCLYDRLSNITEPSCRNFINQLQSVIFTDWRLSEYFSTACLADITELKCGRLDDDSDTLPHNQGAVIACLSKKHDGLSKLCLKHIFRLHEMQSNDYHLDRALYYACRDDRERLCSQVSSGNGQVYRCLYDQKFNTMMSADCRKEVHRRQKVVVTNALLDAPFVRACSIEMREHKCVANPQDPDTHLSLVNLLLCLEGTMKKGNNIKDDCRREMLMHRRMLMSDYAVSPEIVAKCKTEMVQHCSSLYQQGASGTVEQRGGRMIHCLLNAARKEKTFSPACLTSVKTLVVAVDPGNDIRADPLLETACRSVIDTLCARIKPGDSNIILCLMDNLKNNRMTDECEDRLMEVAYFMSRDWRLTPRLMRSCQKNLINLCELPSDWSLTPNMSDVSLGEYLSCLYRHKKQLDNECRNEFQRIMRTRTTSVGLMPEIEDNCIEDLATCKNPEIKGEELKCLQKKYKSLEGRCKTAVQTFTKMTIADPSLDFLLMKTCDSMIQLFCANIDSGHENDLVRCLIKNKNNQKMDFRCKTNIEHHQIISLKDQAFLSEQFQKKCKQELVEHCSGKRTKSGTIQCLADIVLQDVLKKTNRINDMCRSELKFELLQRSENINFDPLLAKACKNDILKLCSDRTAGNAQVIDCLKANHKKVSQACYVKLQKREKIDVVLPGADYSLTTKCSPLIQKYCATASKQNLLSCLRHNINQDNTPPACRTVLYHRLMILNTDGRFHKGLIENCQTDIDKYCQNLIVDDDNDGEESDDDDDDKNKKDDAKDDDVQDRDMGGRIIGCLRSKYANTQTDLEPRCIVELVDVIQTSKLDIQLDVKLYQSCKNIINSQCPGSEKEDCLKLLYQKNKITDINCKQEIIRIIREGQADVHVDPALSTGCQVDILKYCNDIPIGNGKQLKCLIQMSKSVTPFCKRMLLKRQELWDTISHIEDLDDLTREISKSNNNVYLYGIIISLLLIIFLAGCFGRQCIRFRRVQKYK</sequence>
<evidence type="ECO:0000256" key="9">
    <source>
        <dbReference type="SAM" id="MobiDB-lite"/>
    </source>
</evidence>
<dbReference type="PROSITE" id="PS51289">
    <property type="entry name" value="GLG1_C_RICH"/>
    <property type="match status" value="6"/>
</dbReference>
<dbReference type="AlphaFoldDB" id="A0A815MIX0"/>
<feature type="chain" id="PRO_5032845003" description="Golgi apparatus protein 1" evidence="11">
    <location>
        <begin position="26"/>
        <end position="1130"/>
    </location>
</feature>
<keyword evidence="5 10" id="KW-1133">Transmembrane helix</keyword>
<dbReference type="GO" id="GO:0017134">
    <property type="term" value="F:fibroblast growth factor binding"/>
    <property type="evidence" value="ECO:0007669"/>
    <property type="project" value="TreeGrafter"/>
</dbReference>
<dbReference type="InterPro" id="IPR001893">
    <property type="entry name" value="Cys-rich_GLG1_repeat"/>
</dbReference>
<gene>
    <name evidence="12" type="ORF">KQP761_LOCUS10757</name>
</gene>
<feature type="repeat" description="Cys-rich GLG1" evidence="8">
    <location>
        <begin position="608"/>
        <end position="669"/>
    </location>
</feature>
<keyword evidence="4" id="KW-0677">Repeat</keyword>
<feature type="transmembrane region" description="Helical" evidence="10">
    <location>
        <begin position="1097"/>
        <end position="1121"/>
    </location>
</feature>
<evidence type="ECO:0008006" key="14">
    <source>
        <dbReference type="Google" id="ProtNLM"/>
    </source>
</evidence>
<keyword evidence="6 10" id="KW-0472">Membrane</keyword>
<feature type="repeat" description="Cys-rich GLG1" evidence="8">
    <location>
        <begin position="1000"/>
        <end position="1060"/>
    </location>
</feature>
<dbReference type="GO" id="GO:0000139">
    <property type="term" value="C:Golgi membrane"/>
    <property type="evidence" value="ECO:0007669"/>
    <property type="project" value="InterPro"/>
</dbReference>
<name>A0A815MIX0_9BILA</name>
<evidence type="ECO:0000256" key="8">
    <source>
        <dbReference type="PROSITE-ProRule" id="PRU00622"/>
    </source>
</evidence>
<protein>
    <recommendedName>
        <fullName evidence="14">Golgi apparatus protein 1</fullName>
    </recommendedName>
</protein>
<evidence type="ECO:0000256" key="4">
    <source>
        <dbReference type="ARBA" id="ARBA00022737"/>
    </source>
</evidence>